<evidence type="ECO:0000313" key="3">
    <source>
        <dbReference type="Proteomes" id="UP000006048"/>
    </source>
</evidence>
<dbReference type="PANTHER" id="PTHR33525:SF3">
    <property type="entry name" value="RIBONUCLEASE Y"/>
    <property type="match status" value="1"/>
</dbReference>
<dbReference type="SUPFAM" id="SSF109604">
    <property type="entry name" value="HD-domain/PDEase-like"/>
    <property type="match status" value="1"/>
</dbReference>
<dbReference type="EMBL" id="CP002959">
    <property type="protein sequence ID" value="AFM12734.1"/>
    <property type="molecule type" value="Genomic_DNA"/>
</dbReference>
<evidence type="ECO:0000259" key="1">
    <source>
        <dbReference type="PROSITE" id="PS51833"/>
    </source>
</evidence>
<dbReference type="AlphaFoldDB" id="I4B627"/>
<dbReference type="HOGENOM" id="CLU_048246_4_2_12"/>
<dbReference type="PANTHER" id="PTHR33525">
    <property type="match status" value="1"/>
</dbReference>
<accession>I4B627</accession>
<dbReference type="KEGG" id="tpx:Turpa_2088"/>
<sequence length="275" mass="29864">MQEIAIPPLPAIVAQVIQFDANNPKNGAADLEKIVVPDRAISAELLRISNSAFYGRSGKVKVLRDALAVLGIKATKNLVIYLSTKTMAANYKSDTFRRYLTQYPIFAALVAQNVAFETRLKSQADECFLAALLHSIGMNIIAMERQGHYSDMIAACEKNNWSLIQLEKQSYGITHTEVGKKAALHWKLPDIYQSLMEISHDSAPATITDDLAKLTFIAAVSASQLLAMAVKDTAVAAARQFYQGLGGAGDVIARHASAEAMAKLKTHPFAQLAMA</sequence>
<dbReference type="InterPro" id="IPR013976">
    <property type="entry name" value="HDOD"/>
</dbReference>
<reference evidence="2 3" key="1">
    <citation type="submission" date="2012-06" db="EMBL/GenBank/DDBJ databases">
        <title>The complete chromosome of genome of Turneriella parva DSM 21527.</title>
        <authorList>
            <consortium name="US DOE Joint Genome Institute (JGI-PGF)"/>
            <person name="Lucas S."/>
            <person name="Han J."/>
            <person name="Lapidus A."/>
            <person name="Bruce D."/>
            <person name="Goodwin L."/>
            <person name="Pitluck S."/>
            <person name="Peters L."/>
            <person name="Kyrpides N."/>
            <person name="Mavromatis K."/>
            <person name="Ivanova N."/>
            <person name="Mikhailova N."/>
            <person name="Chertkov O."/>
            <person name="Detter J.C."/>
            <person name="Tapia R."/>
            <person name="Han C."/>
            <person name="Land M."/>
            <person name="Hauser L."/>
            <person name="Markowitz V."/>
            <person name="Cheng J.-F."/>
            <person name="Hugenholtz P."/>
            <person name="Woyke T."/>
            <person name="Wu D."/>
            <person name="Gronow S."/>
            <person name="Wellnitz S."/>
            <person name="Brambilla E."/>
            <person name="Klenk H.-P."/>
            <person name="Eisen J.A."/>
        </authorList>
    </citation>
    <scope>NUCLEOTIDE SEQUENCE [LARGE SCALE GENOMIC DNA]</scope>
    <source>
        <strain evidence="3">ATCC BAA-1111 / DSM 21527 / NCTC 11395 / H</strain>
    </source>
</reference>
<feature type="domain" description="HDOD" evidence="1">
    <location>
        <begin position="6"/>
        <end position="202"/>
    </location>
</feature>
<gene>
    <name evidence="2" type="ordered locus">Turpa_2088</name>
</gene>
<dbReference type="Proteomes" id="UP000006048">
    <property type="component" value="Chromosome"/>
</dbReference>
<dbReference type="Gene3D" id="1.10.3210.10">
    <property type="entry name" value="Hypothetical protein af1432"/>
    <property type="match status" value="1"/>
</dbReference>
<proteinExistence type="predicted"/>
<dbReference type="RefSeq" id="WP_014803240.1">
    <property type="nucleotide sequence ID" value="NC_018020.1"/>
</dbReference>
<dbReference type="STRING" id="869212.Turpa_2088"/>
<keyword evidence="3" id="KW-1185">Reference proteome</keyword>
<dbReference type="InterPro" id="IPR052340">
    <property type="entry name" value="RNase_Y/CdgJ"/>
</dbReference>
<name>I4B627_TURPD</name>
<dbReference type="OrthoDB" id="9773799at2"/>
<organism evidence="2 3">
    <name type="scientific">Turneriella parva (strain ATCC BAA-1111 / DSM 21527 / NCTC 11395 / H)</name>
    <name type="common">Leptospira parva</name>
    <dbReference type="NCBI Taxonomy" id="869212"/>
    <lineage>
        <taxon>Bacteria</taxon>
        <taxon>Pseudomonadati</taxon>
        <taxon>Spirochaetota</taxon>
        <taxon>Spirochaetia</taxon>
        <taxon>Leptospirales</taxon>
        <taxon>Leptospiraceae</taxon>
        <taxon>Turneriella</taxon>
    </lineage>
</organism>
<protein>
    <submittedName>
        <fullName evidence="2">Signal transduction protein</fullName>
    </submittedName>
</protein>
<dbReference type="Pfam" id="PF08668">
    <property type="entry name" value="HDOD"/>
    <property type="match status" value="1"/>
</dbReference>
<dbReference type="PROSITE" id="PS51833">
    <property type="entry name" value="HDOD"/>
    <property type="match status" value="1"/>
</dbReference>
<evidence type="ECO:0000313" key="2">
    <source>
        <dbReference type="EMBL" id="AFM12734.1"/>
    </source>
</evidence>